<accession>X1ALX9</accession>
<protein>
    <submittedName>
        <fullName evidence="1">Uncharacterized protein</fullName>
    </submittedName>
</protein>
<name>X1ALX9_9ZZZZ</name>
<organism evidence="1">
    <name type="scientific">marine sediment metagenome</name>
    <dbReference type="NCBI Taxonomy" id="412755"/>
    <lineage>
        <taxon>unclassified sequences</taxon>
        <taxon>metagenomes</taxon>
        <taxon>ecological metagenomes</taxon>
    </lineage>
</organism>
<dbReference type="EMBL" id="BART01017923">
    <property type="protein sequence ID" value="GAG83695.1"/>
    <property type="molecule type" value="Genomic_DNA"/>
</dbReference>
<dbReference type="AlphaFoldDB" id="X1ALX9"/>
<proteinExistence type="predicted"/>
<gene>
    <name evidence="1" type="ORF">S01H4_33957</name>
</gene>
<sequence length="58" mass="6881">MKQTEITLEEAEKIFSAFSHQDYFIDAYFQNGLEGSSWDNIIELKLYWTKCKLIIDSQ</sequence>
<reference evidence="1" key="1">
    <citation type="journal article" date="2014" name="Front. Microbiol.">
        <title>High frequency of phylogenetically diverse reductive dehalogenase-homologous genes in deep subseafloor sedimentary metagenomes.</title>
        <authorList>
            <person name="Kawai M."/>
            <person name="Futagami T."/>
            <person name="Toyoda A."/>
            <person name="Takaki Y."/>
            <person name="Nishi S."/>
            <person name="Hori S."/>
            <person name="Arai W."/>
            <person name="Tsubouchi T."/>
            <person name="Morono Y."/>
            <person name="Uchiyama I."/>
            <person name="Ito T."/>
            <person name="Fujiyama A."/>
            <person name="Inagaki F."/>
            <person name="Takami H."/>
        </authorList>
    </citation>
    <scope>NUCLEOTIDE SEQUENCE</scope>
    <source>
        <strain evidence="1">Expedition CK06-06</strain>
    </source>
</reference>
<evidence type="ECO:0000313" key="1">
    <source>
        <dbReference type="EMBL" id="GAG83695.1"/>
    </source>
</evidence>
<comment type="caution">
    <text evidence="1">The sequence shown here is derived from an EMBL/GenBank/DDBJ whole genome shotgun (WGS) entry which is preliminary data.</text>
</comment>